<organism evidence="1 2">
    <name type="scientific">Ideonella paludis</name>
    <dbReference type="NCBI Taxonomy" id="1233411"/>
    <lineage>
        <taxon>Bacteria</taxon>
        <taxon>Pseudomonadati</taxon>
        <taxon>Pseudomonadota</taxon>
        <taxon>Betaproteobacteria</taxon>
        <taxon>Burkholderiales</taxon>
        <taxon>Sphaerotilaceae</taxon>
        <taxon>Ideonella</taxon>
    </lineage>
</organism>
<evidence type="ECO:0000313" key="1">
    <source>
        <dbReference type="EMBL" id="MBQ0937559.1"/>
    </source>
</evidence>
<dbReference type="InterPro" id="IPR018777">
    <property type="entry name" value="Replication_initiator_prot_A"/>
</dbReference>
<evidence type="ECO:0000313" key="2">
    <source>
        <dbReference type="Proteomes" id="UP000672097"/>
    </source>
</evidence>
<comment type="caution">
    <text evidence="1">The sequence shown here is derived from an EMBL/GenBank/DDBJ whole genome shotgun (WGS) entry which is preliminary data.</text>
</comment>
<accession>A0ABS5E2M5</accession>
<dbReference type="Proteomes" id="UP000672097">
    <property type="component" value="Unassembled WGS sequence"/>
</dbReference>
<reference evidence="1 2" key="1">
    <citation type="submission" date="2021-04" db="EMBL/GenBank/DDBJ databases">
        <title>The genome sequence of type strain Ideonella paludis KCTC 32238.</title>
        <authorList>
            <person name="Liu Y."/>
        </authorList>
    </citation>
    <scope>NUCLEOTIDE SEQUENCE [LARGE SCALE GENOMIC DNA]</scope>
    <source>
        <strain evidence="1 2">KCTC 32238</strain>
    </source>
</reference>
<gene>
    <name evidence="1" type="ORF">KAK11_19700</name>
</gene>
<proteinExistence type="predicted"/>
<name>A0ABS5E2M5_9BURK</name>
<protein>
    <submittedName>
        <fullName evidence="1">Replication initiator protein A</fullName>
    </submittedName>
</protein>
<sequence>MAAAVLRWVEASDACFTANITECRPKSDLFSLEFPVFSLSTLSSAERHYRSERVNFTVRAGPLGPATVHDADVWRYCMGQLVEAKNRGRTDMERTLRFRAHDFLKSTKRPTGGRGYDLLLKALSRLEQTQLHLCIKGQAPVTFPLIQSWVIHRDPSHPTYTWVQLTLPAWVWGNVRDTAVLAIDAAYFDLRQPIERRLYDLARKHCGRQPSWRINLSLLQAKVGSQQPRRNFMRALRTAVEANRLPTYRLYLDPAERMLHVYQRSGKGHTQHLAAVMGRRPQAEKK</sequence>
<keyword evidence="2" id="KW-1185">Reference proteome</keyword>
<dbReference type="EMBL" id="JAGQDG010000008">
    <property type="protein sequence ID" value="MBQ0937559.1"/>
    <property type="molecule type" value="Genomic_DNA"/>
</dbReference>
<dbReference type="RefSeq" id="WP_210811134.1">
    <property type="nucleotide sequence ID" value="NZ_JAGQDG010000008.1"/>
</dbReference>
<dbReference type="Pfam" id="PF10134">
    <property type="entry name" value="RPA"/>
    <property type="match status" value="1"/>
</dbReference>